<protein>
    <recommendedName>
        <fullName evidence="6">Ferredoxin</fullName>
    </recommendedName>
</protein>
<feature type="domain" description="4Fe-4S ferredoxin-type" evidence="7">
    <location>
        <begin position="1"/>
        <end position="29"/>
    </location>
</feature>
<dbReference type="InterPro" id="IPR051269">
    <property type="entry name" value="Fe-S_cluster_ET"/>
</dbReference>
<dbReference type="GO" id="GO:0005506">
    <property type="term" value="F:iron ion binding"/>
    <property type="evidence" value="ECO:0007669"/>
    <property type="project" value="UniProtKB-UniRule"/>
</dbReference>
<gene>
    <name evidence="8" type="ORF">G3M99_15840</name>
</gene>
<dbReference type="AlphaFoldDB" id="A0A6M0H6E7"/>
<proteinExistence type="predicted"/>
<dbReference type="Pfam" id="PF13370">
    <property type="entry name" value="Fer4_13"/>
    <property type="match status" value="1"/>
</dbReference>
<evidence type="ECO:0000256" key="1">
    <source>
        <dbReference type="ARBA" id="ARBA00022448"/>
    </source>
</evidence>
<evidence type="ECO:0000259" key="7">
    <source>
        <dbReference type="PROSITE" id="PS51379"/>
    </source>
</evidence>
<dbReference type="PROSITE" id="PS51379">
    <property type="entry name" value="4FE4S_FER_2"/>
    <property type="match status" value="1"/>
</dbReference>
<comment type="caution">
    <text evidence="8">The sequence shown here is derived from an EMBL/GenBank/DDBJ whole genome shotgun (WGS) entry which is preliminary data.</text>
</comment>
<keyword evidence="2 6" id="KW-0479">Metal-binding</keyword>
<sequence>MKAVVDKDTCISCGLCIATCPSVFDFGSDGKSESIVDSVPEDSIDAAVEARDGCPVSAISLNE</sequence>
<keyword evidence="3 6" id="KW-0249">Electron transport</keyword>
<dbReference type="Gene3D" id="3.30.70.20">
    <property type="match status" value="1"/>
</dbReference>
<organism evidence="8 9">
    <name type="scientific">Clostridium senegalense</name>
    <dbReference type="NCBI Taxonomy" id="1465809"/>
    <lineage>
        <taxon>Bacteria</taxon>
        <taxon>Bacillati</taxon>
        <taxon>Bacillota</taxon>
        <taxon>Clostridia</taxon>
        <taxon>Eubacteriales</taxon>
        <taxon>Clostridiaceae</taxon>
        <taxon>Clostridium</taxon>
    </lineage>
</organism>
<dbReference type="PRINTS" id="PR00352">
    <property type="entry name" value="3FE4SFRDOXIN"/>
</dbReference>
<dbReference type="PANTHER" id="PTHR36923">
    <property type="entry name" value="FERREDOXIN"/>
    <property type="match status" value="1"/>
</dbReference>
<dbReference type="Proteomes" id="UP000481872">
    <property type="component" value="Unassembled WGS sequence"/>
</dbReference>
<evidence type="ECO:0000256" key="6">
    <source>
        <dbReference type="RuleBase" id="RU368020"/>
    </source>
</evidence>
<dbReference type="PANTHER" id="PTHR36923:SF3">
    <property type="entry name" value="FERREDOXIN"/>
    <property type="match status" value="1"/>
</dbReference>
<dbReference type="SUPFAM" id="SSF54862">
    <property type="entry name" value="4Fe-4S ferredoxins"/>
    <property type="match status" value="1"/>
</dbReference>
<dbReference type="GO" id="GO:0051536">
    <property type="term" value="F:iron-sulfur cluster binding"/>
    <property type="evidence" value="ECO:0007669"/>
    <property type="project" value="UniProtKB-KW"/>
</dbReference>
<keyword evidence="9" id="KW-1185">Reference proteome</keyword>
<dbReference type="GO" id="GO:0009055">
    <property type="term" value="F:electron transfer activity"/>
    <property type="evidence" value="ECO:0007669"/>
    <property type="project" value="UniProtKB-UniRule"/>
</dbReference>
<dbReference type="EMBL" id="JAAGPU010000039">
    <property type="protein sequence ID" value="NEU06285.1"/>
    <property type="molecule type" value="Genomic_DNA"/>
</dbReference>
<reference evidence="8 9" key="1">
    <citation type="submission" date="2020-02" db="EMBL/GenBank/DDBJ databases">
        <title>Genome assembly of a novel Clostridium senegalense strain.</title>
        <authorList>
            <person name="Gupta T.B."/>
            <person name="Jauregui R."/>
            <person name="Maclean P."/>
            <person name="Nawarathana A."/>
            <person name="Brightwell G."/>
        </authorList>
    </citation>
    <scope>NUCLEOTIDE SEQUENCE [LARGE SCALE GENOMIC DNA]</scope>
    <source>
        <strain evidence="8 9">AGRFS4</strain>
    </source>
</reference>
<name>A0A6M0H6E7_9CLOT</name>
<dbReference type="InterPro" id="IPR017900">
    <property type="entry name" value="4Fe4S_Fe_S_CS"/>
</dbReference>
<dbReference type="InterPro" id="IPR017896">
    <property type="entry name" value="4Fe4S_Fe-S-bd"/>
</dbReference>
<dbReference type="PROSITE" id="PS00198">
    <property type="entry name" value="4FE4S_FER_1"/>
    <property type="match status" value="1"/>
</dbReference>
<evidence type="ECO:0000256" key="4">
    <source>
        <dbReference type="ARBA" id="ARBA00023004"/>
    </source>
</evidence>
<comment type="function">
    <text evidence="6">Ferredoxins are iron-sulfur proteins that transfer electrons in a wide variety of metabolic reactions.</text>
</comment>
<evidence type="ECO:0000313" key="8">
    <source>
        <dbReference type="EMBL" id="NEU06285.1"/>
    </source>
</evidence>
<evidence type="ECO:0000256" key="5">
    <source>
        <dbReference type="ARBA" id="ARBA00023014"/>
    </source>
</evidence>
<evidence type="ECO:0000256" key="2">
    <source>
        <dbReference type="ARBA" id="ARBA00022723"/>
    </source>
</evidence>
<dbReference type="RefSeq" id="WP_010297973.1">
    <property type="nucleotide sequence ID" value="NZ_CABKRL010000005.1"/>
</dbReference>
<keyword evidence="5 6" id="KW-0411">Iron-sulfur</keyword>
<accession>A0A6M0H6E7</accession>
<evidence type="ECO:0000313" key="9">
    <source>
        <dbReference type="Proteomes" id="UP000481872"/>
    </source>
</evidence>
<evidence type="ECO:0000256" key="3">
    <source>
        <dbReference type="ARBA" id="ARBA00022982"/>
    </source>
</evidence>
<keyword evidence="1 6" id="KW-0813">Transport</keyword>
<keyword evidence="4 6" id="KW-0408">Iron</keyword>
<dbReference type="InterPro" id="IPR001080">
    <property type="entry name" value="3Fe4S_ferredoxin"/>
</dbReference>